<protein>
    <recommendedName>
        <fullName evidence="1">RNB domain-containing protein</fullName>
    </recommendedName>
</protein>
<dbReference type="GO" id="GO:0006402">
    <property type="term" value="P:mRNA catabolic process"/>
    <property type="evidence" value="ECO:0007669"/>
    <property type="project" value="TreeGrafter"/>
</dbReference>
<dbReference type="SUPFAM" id="SSF50249">
    <property type="entry name" value="Nucleic acid-binding proteins"/>
    <property type="match status" value="1"/>
</dbReference>
<name>A0A6C0IR91_9ZZZZ</name>
<dbReference type="AlphaFoldDB" id="A0A6C0IR91"/>
<dbReference type="InterPro" id="IPR001900">
    <property type="entry name" value="RNase_II/R"/>
</dbReference>
<dbReference type="PANTHER" id="PTHR23355:SF9">
    <property type="entry name" value="DIS3-LIKE EXONUCLEASE 2"/>
    <property type="match status" value="1"/>
</dbReference>
<dbReference type="GO" id="GO:0003723">
    <property type="term" value="F:RNA binding"/>
    <property type="evidence" value="ECO:0007669"/>
    <property type="project" value="InterPro"/>
</dbReference>
<dbReference type="GO" id="GO:0000175">
    <property type="term" value="F:3'-5'-RNA exonuclease activity"/>
    <property type="evidence" value="ECO:0007669"/>
    <property type="project" value="TreeGrafter"/>
</dbReference>
<dbReference type="EMBL" id="MN740245">
    <property type="protein sequence ID" value="QHT95728.1"/>
    <property type="molecule type" value="Genomic_DNA"/>
</dbReference>
<dbReference type="PANTHER" id="PTHR23355">
    <property type="entry name" value="RIBONUCLEASE"/>
    <property type="match status" value="1"/>
</dbReference>
<sequence length="595" mass="69680">METIAYYKLYLNNRNYGSWDIYDATTLSPVQLPDFNPASYKMFSNDVFSYESGKVTIIHSSVCNVDNIPGVLILSDNKTYGRKNGTSNNNSNNKLLYKCIPDDIRLPVFLVPYEIKQLGFSKVLTNLYVTFKFDKWDSKHPYGSLTQNIGSVSILDNFYEYQLYCKSLHASIQRFNKETNKAIQTCMSSSSHDEFIEECVSKKFPNIEDRTQANDYRIITIDPPTSSDFDDGFSLKRVDENTCILSIYIANVTIWMDALNLWQTFSRRISTIYLPDKKRPMLPTILSDCLCSLQEKSKRFALALDLTIDTNTYMIIDTKYTNCIIKVARNYSYESNELLSTQYYHELLGLVKNLSVNYKYISNVRNSHELVCYLMILMNYHCAQELLVCKKGIFRSTILKTQVSLPDDLPEDVSKFIKIWNSASGQYIDSEIVTDEEFSKLRRHELLEMDAYVHMTSPIRRLVDLLNFIKFQKEKNLITLSDESEVFYAKWLSEIDYINVTMRAIRKVQSDCSLLDMCYNNPDTLERLYDGYCFDKLQRNDGLYQFIIYIPELRLSSRITLRNNLENYEKRQYKLFLFSDEEKFKKKIRLQLVQN</sequence>
<dbReference type="InterPro" id="IPR012340">
    <property type="entry name" value="NA-bd_OB-fold"/>
</dbReference>
<feature type="domain" description="RNB" evidence="1">
    <location>
        <begin position="210"/>
        <end position="475"/>
    </location>
</feature>
<proteinExistence type="predicted"/>
<reference evidence="2" key="1">
    <citation type="journal article" date="2020" name="Nature">
        <title>Giant virus diversity and host interactions through global metagenomics.</title>
        <authorList>
            <person name="Schulz F."/>
            <person name="Roux S."/>
            <person name="Paez-Espino D."/>
            <person name="Jungbluth S."/>
            <person name="Walsh D.A."/>
            <person name="Denef V.J."/>
            <person name="McMahon K.D."/>
            <person name="Konstantinidis K.T."/>
            <person name="Eloe-Fadrosh E.A."/>
            <person name="Kyrpides N.C."/>
            <person name="Woyke T."/>
        </authorList>
    </citation>
    <scope>NUCLEOTIDE SEQUENCE</scope>
    <source>
        <strain evidence="2">GVMAG-M-3300024301-20</strain>
    </source>
</reference>
<evidence type="ECO:0000259" key="1">
    <source>
        <dbReference type="SMART" id="SM00955"/>
    </source>
</evidence>
<evidence type="ECO:0000313" key="2">
    <source>
        <dbReference type="EMBL" id="QHT95728.1"/>
    </source>
</evidence>
<dbReference type="Pfam" id="PF00773">
    <property type="entry name" value="RNB"/>
    <property type="match status" value="1"/>
</dbReference>
<accession>A0A6C0IR91</accession>
<organism evidence="2">
    <name type="scientific">viral metagenome</name>
    <dbReference type="NCBI Taxonomy" id="1070528"/>
    <lineage>
        <taxon>unclassified sequences</taxon>
        <taxon>metagenomes</taxon>
        <taxon>organismal metagenomes</taxon>
    </lineage>
</organism>
<dbReference type="InterPro" id="IPR050180">
    <property type="entry name" value="RNR_Ribonuclease"/>
</dbReference>
<dbReference type="SMART" id="SM00955">
    <property type="entry name" value="RNB"/>
    <property type="match status" value="1"/>
</dbReference>